<keyword evidence="4" id="KW-1185">Reference proteome</keyword>
<organism evidence="3 4">
    <name type="scientific">Pacificimonas pallii</name>
    <dbReference type="NCBI Taxonomy" id="2827236"/>
    <lineage>
        <taxon>Bacteria</taxon>
        <taxon>Pseudomonadati</taxon>
        <taxon>Pseudomonadota</taxon>
        <taxon>Alphaproteobacteria</taxon>
        <taxon>Sphingomonadales</taxon>
        <taxon>Sphingosinicellaceae</taxon>
        <taxon>Pacificimonas</taxon>
    </lineage>
</organism>
<accession>A0ABS6SEN2</accession>
<dbReference type="Proteomes" id="UP000722336">
    <property type="component" value="Unassembled WGS sequence"/>
</dbReference>
<feature type="chain" id="PRO_5045914540" evidence="1">
    <location>
        <begin position="22"/>
        <end position="229"/>
    </location>
</feature>
<dbReference type="EMBL" id="JAGSPA010000002">
    <property type="protein sequence ID" value="MBV7256396.1"/>
    <property type="molecule type" value="Genomic_DNA"/>
</dbReference>
<protein>
    <submittedName>
        <fullName evidence="3">PEP-CTERM sorting domain-containing protein</fullName>
    </submittedName>
</protein>
<proteinExistence type="predicted"/>
<evidence type="ECO:0000256" key="1">
    <source>
        <dbReference type="SAM" id="SignalP"/>
    </source>
</evidence>
<reference evidence="3 4" key="1">
    <citation type="submission" date="2021-04" db="EMBL/GenBank/DDBJ databases">
        <authorList>
            <person name="Pira H."/>
            <person name="Risdian C."/>
            <person name="Wink J."/>
        </authorList>
    </citation>
    <scope>NUCLEOTIDE SEQUENCE [LARGE SCALE GENOMIC DNA]</scope>
    <source>
        <strain evidence="3 4">WHA3</strain>
    </source>
</reference>
<evidence type="ECO:0000259" key="2">
    <source>
        <dbReference type="Pfam" id="PF07589"/>
    </source>
</evidence>
<feature type="domain" description="Ice-binding protein C-terminal" evidence="2">
    <location>
        <begin position="204"/>
        <end position="227"/>
    </location>
</feature>
<dbReference type="InterPro" id="IPR013424">
    <property type="entry name" value="Ice-binding_C"/>
</dbReference>
<name>A0ABS6SEN2_9SPHN</name>
<dbReference type="RefSeq" id="WP_218445025.1">
    <property type="nucleotide sequence ID" value="NZ_JAGSPA010000002.1"/>
</dbReference>
<gene>
    <name evidence="3" type="ORF">KCG44_06305</name>
</gene>
<dbReference type="NCBIfam" id="TIGR02595">
    <property type="entry name" value="PEP_CTERM"/>
    <property type="match status" value="1"/>
</dbReference>
<keyword evidence="1" id="KW-0732">Signal</keyword>
<feature type="signal peptide" evidence="1">
    <location>
        <begin position="1"/>
        <end position="21"/>
    </location>
</feature>
<evidence type="ECO:0000313" key="3">
    <source>
        <dbReference type="EMBL" id="MBV7256396.1"/>
    </source>
</evidence>
<dbReference type="Pfam" id="PF07589">
    <property type="entry name" value="PEP-CTERM"/>
    <property type="match status" value="1"/>
</dbReference>
<evidence type="ECO:0000313" key="4">
    <source>
        <dbReference type="Proteomes" id="UP000722336"/>
    </source>
</evidence>
<comment type="caution">
    <text evidence="3">The sequence shown here is derived from an EMBL/GenBank/DDBJ whole genome shotgun (WGS) entry which is preliminary data.</text>
</comment>
<sequence>MKTKFLAAACAASLLAGAANAVPVALTALTGQVGGAPAETSVFKADLSSLGAFSIAAIQINDSGSGIGGASGEFSGFDLDAIKVSATDCATAACAAGAVGLNIFDFTIAGTVFSGGAQRPPADPKLYGTNGAGTNVDNATATLGQFDADSSVVTPDGFISLGDGGFIAFNLTSIVNSAGLYLYIGEVGGNGETAAGNIEVFQNQVPAPATLGLLGLGAIALGALRRRDG</sequence>